<keyword evidence="1" id="KW-1133">Transmembrane helix</keyword>
<evidence type="ECO:0000256" key="1">
    <source>
        <dbReference type="SAM" id="Phobius"/>
    </source>
</evidence>
<dbReference type="Proteomes" id="UP000054053">
    <property type="component" value="Unassembled WGS sequence"/>
</dbReference>
<gene>
    <name evidence="2" type="ORF">UVI_02048870</name>
</gene>
<dbReference type="AlphaFoldDB" id="A0A1B5KVL4"/>
<evidence type="ECO:0000313" key="2">
    <source>
        <dbReference type="EMBL" id="GAO15050.1"/>
    </source>
</evidence>
<protein>
    <submittedName>
        <fullName evidence="2">Uncharacterized protein</fullName>
    </submittedName>
</protein>
<name>A0A1B5KVL4_USTVR</name>
<sequence>MKLPKSLLKARVWSNPDLVMQKTFAKGFQIGLVNHETCGGKGKSEEDEDGPRVQMPKQHTFGTYMAAMMAGLGVAAAIYRLLE</sequence>
<reference evidence="3" key="1">
    <citation type="journal article" date="2016" name="Genome Announc.">
        <title>Genome sequence of Ustilaginoidea virens IPU010, a rice pathogenic fungus causing false smut.</title>
        <authorList>
            <person name="Kumagai T."/>
            <person name="Ishii T."/>
            <person name="Terai G."/>
            <person name="Umemura M."/>
            <person name="Machida M."/>
            <person name="Asai K."/>
        </authorList>
    </citation>
    <scope>NUCLEOTIDE SEQUENCE [LARGE SCALE GENOMIC DNA]</scope>
    <source>
        <strain evidence="3">IPU010</strain>
    </source>
</reference>
<feature type="transmembrane region" description="Helical" evidence="1">
    <location>
        <begin position="61"/>
        <end position="82"/>
    </location>
</feature>
<comment type="caution">
    <text evidence="2">The sequence shown here is derived from an EMBL/GenBank/DDBJ whole genome shotgun (WGS) entry which is preliminary data.</text>
</comment>
<keyword evidence="1" id="KW-0812">Transmembrane</keyword>
<keyword evidence="1" id="KW-0472">Membrane</keyword>
<proteinExistence type="predicted"/>
<organism evidence="2 3">
    <name type="scientific">Ustilaginoidea virens</name>
    <name type="common">Rice false smut fungus</name>
    <name type="synonym">Villosiclava virens</name>
    <dbReference type="NCBI Taxonomy" id="1159556"/>
    <lineage>
        <taxon>Eukaryota</taxon>
        <taxon>Fungi</taxon>
        <taxon>Dikarya</taxon>
        <taxon>Ascomycota</taxon>
        <taxon>Pezizomycotina</taxon>
        <taxon>Sordariomycetes</taxon>
        <taxon>Hypocreomycetidae</taxon>
        <taxon>Hypocreales</taxon>
        <taxon>Clavicipitaceae</taxon>
        <taxon>Ustilaginoidea</taxon>
    </lineage>
</organism>
<dbReference type="EMBL" id="BBTG02000033">
    <property type="protein sequence ID" value="GAO15050.1"/>
    <property type="molecule type" value="Genomic_DNA"/>
</dbReference>
<accession>A0A1B5KVL4</accession>
<evidence type="ECO:0000313" key="3">
    <source>
        <dbReference type="Proteomes" id="UP000054053"/>
    </source>
</evidence>